<protein>
    <submittedName>
        <fullName evidence="1">Uncharacterized protein</fullName>
    </submittedName>
</protein>
<comment type="caution">
    <text evidence="1">The sequence shown here is derived from an EMBL/GenBank/DDBJ whole genome shotgun (WGS) entry which is preliminary data.</text>
</comment>
<name>A0A7J9KKH4_GOSSC</name>
<reference evidence="1 2" key="1">
    <citation type="journal article" date="2019" name="Genome Biol. Evol.">
        <title>Insights into the evolution of the New World diploid cottons (Gossypium, subgenus Houzingenia) based on genome sequencing.</title>
        <authorList>
            <person name="Grover C.E."/>
            <person name="Arick M.A. 2nd"/>
            <person name="Thrash A."/>
            <person name="Conover J.L."/>
            <person name="Sanders W.S."/>
            <person name="Peterson D.G."/>
            <person name="Frelichowski J.E."/>
            <person name="Scheffler J.A."/>
            <person name="Scheffler B.E."/>
            <person name="Wendel J.F."/>
        </authorList>
    </citation>
    <scope>NUCLEOTIDE SEQUENCE [LARGE SCALE GENOMIC DNA]</scope>
    <source>
        <strain evidence="1">1</strain>
        <tissue evidence="1">Leaf</tissue>
    </source>
</reference>
<organism evidence="1 2">
    <name type="scientific">Gossypium schwendimanii</name>
    <name type="common">Cotton</name>
    <dbReference type="NCBI Taxonomy" id="34291"/>
    <lineage>
        <taxon>Eukaryota</taxon>
        <taxon>Viridiplantae</taxon>
        <taxon>Streptophyta</taxon>
        <taxon>Embryophyta</taxon>
        <taxon>Tracheophyta</taxon>
        <taxon>Spermatophyta</taxon>
        <taxon>Magnoliopsida</taxon>
        <taxon>eudicotyledons</taxon>
        <taxon>Gunneridae</taxon>
        <taxon>Pentapetalae</taxon>
        <taxon>rosids</taxon>
        <taxon>malvids</taxon>
        <taxon>Malvales</taxon>
        <taxon>Malvaceae</taxon>
        <taxon>Malvoideae</taxon>
        <taxon>Gossypium</taxon>
    </lineage>
</organism>
<proteinExistence type="predicted"/>
<accession>A0A7J9KKH4</accession>
<evidence type="ECO:0000313" key="2">
    <source>
        <dbReference type="Proteomes" id="UP000593576"/>
    </source>
</evidence>
<evidence type="ECO:0000313" key="1">
    <source>
        <dbReference type="EMBL" id="MBA0846965.1"/>
    </source>
</evidence>
<gene>
    <name evidence="1" type="ORF">Goshw_010097</name>
</gene>
<keyword evidence="2" id="KW-1185">Reference proteome</keyword>
<dbReference type="OrthoDB" id="10528268at2759"/>
<dbReference type="AlphaFoldDB" id="A0A7J9KKH4"/>
<dbReference type="EMBL" id="JABFAF010000001">
    <property type="protein sequence ID" value="MBA0846965.1"/>
    <property type="molecule type" value="Genomic_DNA"/>
</dbReference>
<dbReference type="Proteomes" id="UP000593576">
    <property type="component" value="Unassembled WGS sequence"/>
</dbReference>
<sequence>MDENELFMKPTRSIIGDSLYTKYVELQRKTIIDDGEGDEHNLLIEDEDYEAIFQLQFSTPKWPVIQSATYYAPSTNGSFHQEFDLGKRKDPMERVNLPRSDDSDLKLNVYILDLY</sequence>